<dbReference type="InterPro" id="IPR032675">
    <property type="entry name" value="LRR_dom_sf"/>
</dbReference>
<evidence type="ECO:0000313" key="2">
    <source>
        <dbReference type="Proteomes" id="UP001221757"/>
    </source>
</evidence>
<keyword evidence="2" id="KW-1185">Reference proteome</keyword>
<dbReference type="AlphaFoldDB" id="A0AAD7GTD8"/>
<accession>A0AAD7GTD8</accession>
<organism evidence="1 2">
    <name type="scientific">Mycena rosella</name>
    <name type="common">Pink bonnet</name>
    <name type="synonym">Agaricus rosellus</name>
    <dbReference type="NCBI Taxonomy" id="1033263"/>
    <lineage>
        <taxon>Eukaryota</taxon>
        <taxon>Fungi</taxon>
        <taxon>Dikarya</taxon>
        <taxon>Basidiomycota</taxon>
        <taxon>Agaricomycotina</taxon>
        <taxon>Agaricomycetes</taxon>
        <taxon>Agaricomycetidae</taxon>
        <taxon>Agaricales</taxon>
        <taxon>Marasmiineae</taxon>
        <taxon>Mycenaceae</taxon>
        <taxon>Mycena</taxon>
    </lineage>
</organism>
<reference evidence="1" key="1">
    <citation type="submission" date="2023-03" db="EMBL/GenBank/DDBJ databases">
        <title>Massive genome expansion in bonnet fungi (Mycena s.s.) driven by repeated elements and novel gene families across ecological guilds.</title>
        <authorList>
            <consortium name="Lawrence Berkeley National Laboratory"/>
            <person name="Harder C.B."/>
            <person name="Miyauchi S."/>
            <person name="Viragh M."/>
            <person name="Kuo A."/>
            <person name="Thoen E."/>
            <person name="Andreopoulos B."/>
            <person name="Lu D."/>
            <person name="Skrede I."/>
            <person name="Drula E."/>
            <person name="Henrissat B."/>
            <person name="Morin E."/>
            <person name="Kohler A."/>
            <person name="Barry K."/>
            <person name="LaButti K."/>
            <person name="Morin E."/>
            <person name="Salamov A."/>
            <person name="Lipzen A."/>
            <person name="Mereny Z."/>
            <person name="Hegedus B."/>
            <person name="Baldrian P."/>
            <person name="Stursova M."/>
            <person name="Weitz H."/>
            <person name="Taylor A."/>
            <person name="Grigoriev I.V."/>
            <person name="Nagy L.G."/>
            <person name="Martin F."/>
            <person name="Kauserud H."/>
        </authorList>
    </citation>
    <scope>NUCLEOTIDE SEQUENCE</scope>
    <source>
        <strain evidence="1">CBHHK067</strain>
    </source>
</reference>
<proteinExistence type="predicted"/>
<sequence length="360" mass="39748">MALVLSHAPHLKHLNLTFPSATLRPLFILPAGSFPRLETLWLQSQLLGIDLEPPDSGYCGWHWPGATAAFKSAPCLREVIFNPDVPWKMAELRDLVEDSNIMEEILGFGDTVLDEVSSLWSAPMVSLPWAQIRVLSFPLTAYTPDVWCSVLAGCPNVECCQLAVSPGHTSTGLENVNTLIHLLRLHQLVLFSWNGAGDQLLGSLVAPKLELLVLTGHIAPSTIRNFRIQSNFDLRVFGMMFPITQDDVELLFQALSDITALVIAFASTEHFPASIWDRVGRAELLPRLETLVLQPRPGQMSVLVDMIAASWDRAATLGRAALRVQFLRIRPDHLVAVNEGLKGLEKYAAAGNNVEFTTFD</sequence>
<protein>
    <submittedName>
        <fullName evidence="1">Uncharacterized protein</fullName>
    </submittedName>
</protein>
<dbReference type="Proteomes" id="UP001221757">
    <property type="component" value="Unassembled WGS sequence"/>
</dbReference>
<name>A0AAD7GTD8_MYCRO</name>
<comment type="caution">
    <text evidence="1">The sequence shown here is derived from an EMBL/GenBank/DDBJ whole genome shotgun (WGS) entry which is preliminary data.</text>
</comment>
<dbReference type="EMBL" id="JARKIE010000009">
    <property type="protein sequence ID" value="KAJ7704961.1"/>
    <property type="molecule type" value="Genomic_DNA"/>
</dbReference>
<evidence type="ECO:0000313" key="1">
    <source>
        <dbReference type="EMBL" id="KAJ7704961.1"/>
    </source>
</evidence>
<dbReference type="Gene3D" id="3.80.10.10">
    <property type="entry name" value="Ribonuclease Inhibitor"/>
    <property type="match status" value="1"/>
</dbReference>
<gene>
    <name evidence="1" type="ORF">B0H17DRAFT_1038888</name>
</gene>